<name>A0ABU7SLC7_9ACTN</name>
<accession>A0ABU7SLC7</accession>
<keyword evidence="3" id="KW-0808">Transferase</keyword>
<evidence type="ECO:0000256" key="4">
    <source>
        <dbReference type="ARBA" id="ARBA00022691"/>
    </source>
</evidence>
<evidence type="ECO:0000256" key="1">
    <source>
        <dbReference type="ARBA" id="ARBA00006149"/>
    </source>
</evidence>
<dbReference type="InterPro" id="IPR007848">
    <property type="entry name" value="Small_mtfrase_dom"/>
</dbReference>
<dbReference type="Gene3D" id="3.40.50.150">
    <property type="entry name" value="Vaccinia Virus protein VP39"/>
    <property type="match status" value="1"/>
</dbReference>
<evidence type="ECO:0000256" key="3">
    <source>
        <dbReference type="ARBA" id="ARBA00022679"/>
    </source>
</evidence>
<dbReference type="SUPFAM" id="SSF53335">
    <property type="entry name" value="S-adenosyl-L-methionine-dependent methyltransferases"/>
    <property type="match status" value="1"/>
</dbReference>
<feature type="domain" description="Methyltransferase small" evidence="5">
    <location>
        <begin position="32"/>
        <end position="131"/>
    </location>
</feature>
<protein>
    <submittedName>
        <fullName evidence="6">Methyltransferase</fullName>
    </submittedName>
</protein>
<dbReference type="CDD" id="cd02440">
    <property type="entry name" value="AdoMet_MTases"/>
    <property type="match status" value="1"/>
</dbReference>
<keyword evidence="2 6" id="KW-0489">Methyltransferase</keyword>
<dbReference type="PANTHER" id="PTHR45875">
    <property type="entry name" value="METHYLTRANSFERASE N6AMT1"/>
    <property type="match status" value="1"/>
</dbReference>
<dbReference type="Proteomes" id="UP001339911">
    <property type="component" value="Unassembled WGS sequence"/>
</dbReference>
<dbReference type="InterPro" id="IPR029063">
    <property type="entry name" value="SAM-dependent_MTases_sf"/>
</dbReference>
<evidence type="ECO:0000313" key="7">
    <source>
        <dbReference type="Proteomes" id="UP001339911"/>
    </source>
</evidence>
<evidence type="ECO:0000313" key="6">
    <source>
        <dbReference type="EMBL" id="MEE6310745.1"/>
    </source>
</evidence>
<keyword evidence="7" id="KW-1185">Reference proteome</keyword>
<dbReference type="RefSeq" id="WP_331210771.1">
    <property type="nucleotide sequence ID" value="NZ_JAZGQL010000028.1"/>
</dbReference>
<dbReference type="PROSITE" id="PS00092">
    <property type="entry name" value="N6_MTASE"/>
    <property type="match status" value="1"/>
</dbReference>
<dbReference type="PANTHER" id="PTHR45875:SF1">
    <property type="entry name" value="METHYLTRANSFERASE N6AMT1"/>
    <property type="match status" value="1"/>
</dbReference>
<evidence type="ECO:0000256" key="2">
    <source>
        <dbReference type="ARBA" id="ARBA00022603"/>
    </source>
</evidence>
<dbReference type="Pfam" id="PF05175">
    <property type="entry name" value="MTS"/>
    <property type="match status" value="1"/>
</dbReference>
<proteinExistence type="inferred from homology"/>
<reference evidence="6 7" key="1">
    <citation type="submission" date="2024-01" db="EMBL/GenBank/DDBJ databases">
        <title>Genome insights into Plantactinospora veratri sp. nov.</title>
        <authorList>
            <person name="Wang L."/>
        </authorList>
    </citation>
    <scope>NUCLEOTIDE SEQUENCE [LARGE SCALE GENOMIC DNA]</scope>
    <source>
        <strain evidence="6 7">NEAU-FHS4</strain>
    </source>
</reference>
<dbReference type="InterPro" id="IPR002052">
    <property type="entry name" value="DNA_methylase_N6_adenine_CS"/>
</dbReference>
<keyword evidence="4" id="KW-0949">S-adenosyl-L-methionine</keyword>
<gene>
    <name evidence="6" type="ORF">V1634_28280</name>
</gene>
<comment type="caution">
    <text evidence="6">The sequence shown here is derived from an EMBL/GenBank/DDBJ whole genome shotgun (WGS) entry which is preliminary data.</text>
</comment>
<dbReference type="GO" id="GO:0032259">
    <property type="term" value="P:methylation"/>
    <property type="evidence" value="ECO:0007669"/>
    <property type="project" value="UniProtKB-KW"/>
</dbReference>
<evidence type="ECO:0000259" key="5">
    <source>
        <dbReference type="Pfam" id="PF05175"/>
    </source>
</evidence>
<sequence>MTVSTATATGRLPRVDLDFRMLRLPGVYRPQADTALLAEAAAAAPIPPGARVLDMYTGSGALAVVAARLGAGEVTAVDVSLRAVMSVRFNAWARGLPVRARRGSLVEPVSAASGRASADRLYDVVLANPPYVPCPSAAAPTGRDRAWDAGPHGRAVLDLFCAAAPGLLSAAGFVLLVHSHVSGVERSLQMLRASGLRTSVTARRRVPFGPVMRARAAYLEDAGLIRRGQRHEDLVVIRAEHA</sequence>
<comment type="similarity">
    <text evidence="1">Belongs to the eukaryotic/archaeal PrmC-related family.</text>
</comment>
<dbReference type="InterPro" id="IPR052190">
    <property type="entry name" value="Euk-Arch_PrmC-MTase"/>
</dbReference>
<dbReference type="EMBL" id="JAZGQL010000028">
    <property type="protein sequence ID" value="MEE6310745.1"/>
    <property type="molecule type" value="Genomic_DNA"/>
</dbReference>
<organism evidence="6 7">
    <name type="scientific">Plantactinospora veratri</name>
    <dbReference type="NCBI Taxonomy" id="1436122"/>
    <lineage>
        <taxon>Bacteria</taxon>
        <taxon>Bacillati</taxon>
        <taxon>Actinomycetota</taxon>
        <taxon>Actinomycetes</taxon>
        <taxon>Micromonosporales</taxon>
        <taxon>Micromonosporaceae</taxon>
        <taxon>Plantactinospora</taxon>
    </lineage>
</organism>
<dbReference type="GO" id="GO:0008168">
    <property type="term" value="F:methyltransferase activity"/>
    <property type="evidence" value="ECO:0007669"/>
    <property type="project" value="UniProtKB-KW"/>
</dbReference>